<keyword evidence="3" id="KW-1185">Reference proteome</keyword>
<reference evidence="2 3" key="1">
    <citation type="submission" date="2018-06" db="EMBL/GenBank/DDBJ databases">
        <title>A transcriptomic atlas of mushroom development highlights an independent origin of complex multicellularity.</title>
        <authorList>
            <consortium name="DOE Joint Genome Institute"/>
            <person name="Krizsan K."/>
            <person name="Almasi E."/>
            <person name="Merenyi Z."/>
            <person name="Sahu N."/>
            <person name="Viragh M."/>
            <person name="Koszo T."/>
            <person name="Mondo S."/>
            <person name="Kiss B."/>
            <person name="Balint B."/>
            <person name="Kues U."/>
            <person name="Barry K."/>
            <person name="Hegedus J.C."/>
            <person name="Henrissat B."/>
            <person name="Johnson J."/>
            <person name="Lipzen A."/>
            <person name="Ohm R."/>
            <person name="Nagy I."/>
            <person name="Pangilinan J."/>
            <person name="Yan J."/>
            <person name="Xiong Y."/>
            <person name="Grigoriev I.V."/>
            <person name="Hibbett D.S."/>
            <person name="Nagy L.G."/>
        </authorList>
    </citation>
    <scope>NUCLEOTIDE SEQUENCE [LARGE SCALE GENOMIC DNA]</scope>
    <source>
        <strain evidence="2 3">SZMC22713</strain>
    </source>
</reference>
<feature type="domain" description="DUF6533" evidence="1">
    <location>
        <begin position="22"/>
        <end position="64"/>
    </location>
</feature>
<sequence length="78" mass="8925">MSDRIKELITVAGDLRTSRVISLSSTVVLAYDIILTFPEEVDYVWSAQWSTGKFLYLSCRYPVVLLFILSEMCLFHSS</sequence>
<dbReference type="VEuPathDB" id="FungiDB:BD410DRAFT_397963"/>
<protein>
    <recommendedName>
        <fullName evidence="1">DUF6533 domain-containing protein</fullName>
    </recommendedName>
</protein>
<dbReference type="Pfam" id="PF20151">
    <property type="entry name" value="DUF6533"/>
    <property type="match status" value="1"/>
</dbReference>
<organism evidence="2 3">
    <name type="scientific">Rickenella mellea</name>
    <dbReference type="NCBI Taxonomy" id="50990"/>
    <lineage>
        <taxon>Eukaryota</taxon>
        <taxon>Fungi</taxon>
        <taxon>Dikarya</taxon>
        <taxon>Basidiomycota</taxon>
        <taxon>Agaricomycotina</taxon>
        <taxon>Agaricomycetes</taxon>
        <taxon>Hymenochaetales</taxon>
        <taxon>Rickenellaceae</taxon>
        <taxon>Rickenella</taxon>
    </lineage>
</organism>
<evidence type="ECO:0000259" key="1">
    <source>
        <dbReference type="Pfam" id="PF20151"/>
    </source>
</evidence>
<accession>A0A4Y7PXQ2</accession>
<proteinExistence type="predicted"/>
<dbReference type="Proteomes" id="UP000294933">
    <property type="component" value="Unassembled WGS sequence"/>
</dbReference>
<evidence type="ECO:0000313" key="2">
    <source>
        <dbReference type="EMBL" id="TDL19816.1"/>
    </source>
</evidence>
<dbReference type="InterPro" id="IPR045340">
    <property type="entry name" value="DUF6533"/>
</dbReference>
<dbReference type="OrthoDB" id="3242409at2759"/>
<name>A0A4Y7PXQ2_9AGAM</name>
<dbReference type="AlphaFoldDB" id="A0A4Y7PXQ2"/>
<dbReference type="EMBL" id="ML170193">
    <property type="protein sequence ID" value="TDL19816.1"/>
    <property type="molecule type" value="Genomic_DNA"/>
</dbReference>
<evidence type="ECO:0000313" key="3">
    <source>
        <dbReference type="Proteomes" id="UP000294933"/>
    </source>
</evidence>
<gene>
    <name evidence="2" type="ORF">BD410DRAFT_397963</name>
</gene>